<evidence type="ECO:0000256" key="1">
    <source>
        <dbReference type="ARBA" id="ARBA00004323"/>
    </source>
</evidence>
<dbReference type="PANTHER" id="PTHR46025">
    <property type="entry name" value="XYLOSYLTRANSFERASE OXT"/>
    <property type="match status" value="1"/>
</dbReference>
<dbReference type="STRING" id="137246.A0A401SWQ8"/>
<feature type="region of interest" description="Disordered" evidence="2">
    <location>
        <begin position="37"/>
        <end position="77"/>
    </location>
</feature>
<dbReference type="InterPro" id="IPR043538">
    <property type="entry name" value="XYLT"/>
</dbReference>
<name>A0A401SWQ8_CHIPU</name>
<comment type="caution">
    <text evidence="3">The sequence shown here is derived from an EMBL/GenBank/DDBJ whole genome shotgun (WGS) entry which is preliminary data.</text>
</comment>
<comment type="subcellular location">
    <subcellularLocation>
        <location evidence="1">Golgi apparatus membrane</location>
        <topology evidence="1">Single-pass type II membrane protein</topology>
    </subcellularLocation>
</comment>
<accession>A0A401SWQ8</accession>
<dbReference type="GO" id="GO:0015012">
    <property type="term" value="P:heparan sulfate proteoglycan biosynthetic process"/>
    <property type="evidence" value="ECO:0007669"/>
    <property type="project" value="TreeGrafter"/>
</dbReference>
<dbReference type="Proteomes" id="UP000287033">
    <property type="component" value="Unassembled WGS sequence"/>
</dbReference>
<dbReference type="OrthoDB" id="2019572at2759"/>
<dbReference type="GO" id="GO:0030158">
    <property type="term" value="F:protein xylosyltransferase activity"/>
    <property type="evidence" value="ECO:0007669"/>
    <property type="project" value="InterPro"/>
</dbReference>
<sequence length="252" mass="28251">MTSTEGGACYEHFIPSRSLPHSCNLFIITHNLWKGREKRTKLPDSNEVDSSDGRHLGSSRRLSPWRASREQPGSTASVLRTSLVRRKPSARHRIPPKVHYSDTIQNDPFSSRNTSEVKVELKNGDIGSVGGAPQSTSNGFSPNCDIMGKDALSALARASTQQCQQEIANVVCLHQAGRLMPHTIPRSCHLSGKPNNNIQWDDSSVDVASIQTPVRIVYMLVVHGRAFRQLKRLIKAIYHQYHFYYIHVDKDK</sequence>
<organism evidence="3 4">
    <name type="scientific">Chiloscyllium punctatum</name>
    <name type="common">Brownbanded bambooshark</name>
    <name type="synonym">Hemiscyllium punctatum</name>
    <dbReference type="NCBI Taxonomy" id="137246"/>
    <lineage>
        <taxon>Eukaryota</taxon>
        <taxon>Metazoa</taxon>
        <taxon>Chordata</taxon>
        <taxon>Craniata</taxon>
        <taxon>Vertebrata</taxon>
        <taxon>Chondrichthyes</taxon>
        <taxon>Elasmobranchii</taxon>
        <taxon>Galeomorphii</taxon>
        <taxon>Galeoidea</taxon>
        <taxon>Orectolobiformes</taxon>
        <taxon>Hemiscylliidae</taxon>
        <taxon>Chiloscyllium</taxon>
    </lineage>
</organism>
<dbReference type="PANTHER" id="PTHR46025:SF1">
    <property type="entry name" value="XYLOSYLTRANSFERASE 2"/>
    <property type="match status" value="1"/>
</dbReference>
<dbReference type="GO" id="GO:0050650">
    <property type="term" value="P:chondroitin sulfate proteoglycan biosynthetic process"/>
    <property type="evidence" value="ECO:0007669"/>
    <property type="project" value="TreeGrafter"/>
</dbReference>
<protein>
    <recommendedName>
        <fullName evidence="5">Protein xylosyltransferase</fullName>
    </recommendedName>
</protein>
<dbReference type="GO" id="GO:0000139">
    <property type="term" value="C:Golgi membrane"/>
    <property type="evidence" value="ECO:0007669"/>
    <property type="project" value="UniProtKB-SubCell"/>
</dbReference>
<gene>
    <name evidence="3" type="ORF">chiPu_0013316</name>
</gene>
<evidence type="ECO:0000256" key="2">
    <source>
        <dbReference type="SAM" id="MobiDB-lite"/>
    </source>
</evidence>
<reference evidence="3 4" key="1">
    <citation type="journal article" date="2018" name="Nat. Ecol. Evol.">
        <title>Shark genomes provide insights into elasmobranch evolution and the origin of vertebrates.</title>
        <authorList>
            <person name="Hara Y"/>
            <person name="Yamaguchi K"/>
            <person name="Onimaru K"/>
            <person name="Kadota M"/>
            <person name="Koyanagi M"/>
            <person name="Keeley SD"/>
            <person name="Tatsumi K"/>
            <person name="Tanaka K"/>
            <person name="Motone F"/>
            <person name="Kageyama Y"/>
            <person name="Nozu R"/>
            <person name="Adachi N"/>
            <person name="Nishimura O"/>
            <person name="Nakagawa R"/>
            <person name="Tanegashima C"/>
            <person name="Kiyatake I"/>
            <person name="Matsumoto R"/>
            <person name="Murakumo K"/>
            <person name="Nishida K"/>
            <person name="Terakita A"/>
            <person name="Kuratani S"/>
            <person name="Sato K"/>
            <person name="Hyodo S Kuraku.S."/>
        </authorList>
    </citation>
    <scope>NUCLEOTIDE SEQUENCE [LARGE SCALE GENOMIC DNA]</scope>
</reference>
<dbReference type="AlphaFoldDB" id="A0A401SWQ8"/>
<evidence type="ECO:0008006" key="5">
    <source>
        <dbReference type="Google" id="ProtNLM"/>
    </source>
</evidence>
<keyword evidence="4" id="KW-1185">Reference proteome</keyword>
<evidence type="ECO:0000313" key="4">
    <source>
        <dbReference type="Proteomes" id="UP000287033"/>
    </source>
</evidence>
<dbReference type="EMBL" id="BEZZ01000635">
    <property type="protein sequence ID" value="GCC34839.1"/>
    <property type="molecule type" value="Genomic_DNA"/>
</dbReference>
<evidence type="ECO:0000313" key="3">
    <source>
        <dbReference type="EMBL" id="GCC34839.1"/>
    </source>
</evidence>
<proteinExistence type="predicted"/>